<dbReference type="RefSeq" id="WP_073072877.1">
    <property type="nucleotide sequence ID" value="NZ_FQXN01000003.1"/>
</dbReference>
<dbReference type="PRINTS" id="PR00834">
    <property type="entry name" value="PROTEASES2C"/>
</dbReference>
<keyword evidence="4" id="KW-0677">Repeat</keyword>
<dbReference type="InterPro" id="IPR036034">
    <property type="entry name" value="PDZ_sf"/>
</dbReference>
<dbReference type="SUPFAM" id="SSF50494">
    <property type="entry name" value="Trypsin-like serine proteases"/>
    <property type="match status" value="1"/>
</dbReference>
<evidence type="ECO:0000256" key="7">
    <source>
        <dbReference type="PIRSR" id="PIRSR611782-1"/>
    </source>
</evidence>
<dbReference type="EMBL" id="FQXN01000003">
    <property type="protein sequence ID" value="SHH40470.1"/>
    <property type="molecule type" value="Genomic_DNA"/>
</dbReference>
<dbReference type="Pfam" id="PF13180">
    <property type="entry name" value="PDZ_2"/>
    <property type="match status" value="1"/>
</dbReference>
<dbReference type="PANTHER" id="PTHR43343:SF3">
    <property type="entry name" value="PROTEASE DO-LIKE 8, CHLOROPLASTIC"/>
    <property type="match status" value="1"/>
</dbReference>
<evidence type="ECO:0000256" key="2">
    <source>
        <dbReference type="ARBA" id="ARBA00022670"/>
    </source>
</evidence>
<dbReference type="AlphaFoldDB" id="A0A1M5SPN4"/>
<dbReference type="SMART" id="SM00228">
    <property type="entry name" value="PDZ"/>
    <property type="match status" value="1"/>
</dbReference>
<evidence type="ECO:0000259" key="9">
    <source>
        <dbReference type="PROSITE" id="PS50106"/>
    </source>
</evidence>
<dbReference type="GO" id="GO:0006508">
    <property type="term" value="P:proteolysis"/>
    <property type="evidence" value="ECO:0007669"/>
    <property type="project" value="UniProtKB-KW"/>
</dbReference>
<organism evidence="10 11">
    <name type="scientific">Thermosipho atlanticus DSM 15807</name>
    <dbReference type="NCBI Taxonomy" id="1123380"/>
    <lineage>
        <taxon>Bacteria</taxon>
        <taxon>Thermotogati</taxon>
        <taxon>Thermotogota</taxon>
        <taxon>Thermotogae</taxon>
        <taxon>Thermotogales</taxon>
        <taxon>Fervidobacteriaceae</taxon>
        <taxon>Thermosipho</taxon>
    </lineage>
</organism>
<keyword evidence="2 10" id="KW-0645">Protease</keyword>
<evidence type="ECO:0000313" key="10">
    <source>
        <dbReference type="EMBL" id="SHH40470.1"/>
    </source>
</evidence>
<keyword evidence="3" id="KW-0732">Signal</keyword>
<dbReference type="Gene3D" id="2.30.42.10">
    <property type="match status" value="1"/>
</dbReference>
<comment type="similarity">
    <text evidence="1">Belongs to the peptidase S1C family.</text>
</comment>
<feature type="binding site" evidence="8">
    <location>
        <position position="125"/>
    </location>
    <ligand>
        <name>substrate</name>
    </ligand>
</feature>
<dbReference type="STRING" id="1123380.SAMN02745199_0999"/>
<protein>
    <submittedName>
        <fullName evidence="10">Do/DeqQ family serine protease</fullName>
    </submittedName>
</protein>
<evidence type="ECO:0000256" key="8">
    <source>
        <dbReference type="PIRSR" id="PIRSR611782-2"/>
    </source>
</evidence>
<evidence type="ECO:0000256" key="4">
    <source>
        <dbReference type="ARBA" id="ARBA00022737"/>
    </source>
</evidence>
<feature type="domain" description="PDZ" evidence="9">
    <location>
        <begin position="259"/>
        <end position="338"/>
    </location>
</feature>
<dbReference type="InterPro" id="IPR001940">
    <property type="entry name" value="Peptidase_S1C"/>
</dbReference>
<feature type="binding site" evidence="8">
    <location>
        <begin position="202"/>
        <end position="204"/>
    </location>
    <ligand>
        <name>substrate</name>
    </ligand>
</feature>
<feature type="binding site" evidence="8">
    <location>
        <position position="95"/>
    </location>
    <ligand>
        <name>substrate</name>
    </ligand>
</feature>
<dbReference type="CDD" id="cd10839">
    <property type="entry name" value="cpPDZ1_DegP-like"/>
    <property type="match status" value="1"/>
</dbReference>
<dbReference type="InterPro" id="IPR043504">
    <property type="entry name" value="Peptidase_S1_PA_chymotrypsin"/>
</dbReference>
<proteinExistence type="inferred from homology"/>
<keyword evidence="6" id="KW-0720">Serine protease</keyword>
<feature type="active site" description="Charge relay system" evidence="7">
    <location>
        <position position="204"/>
    </location>
</feature>
<dbReference type="PROSITE" id="PS50106">
    <property type="entry name" value="PDZ"/>
    <property type="match status" value="1"/>
</dbReference>
<feature type="active site" description="Charge relay system" evidence="7">
    <location>
        <position position="95"/>
    </location>
</feature>
<dbReference type="NCBIfam" id="TIGR02037">
    <property type="entry name" value="degP_htrA_DO"/>
    <property type="match status" value="1"/>
</dbReference>
<gene>
    <name evidence="10" type="ORF">SAMN02745199_0999</name>
</gene>
<accession>A0A1M5SPN4</accession>
<evidence type="ECO:0000256" key="6">
    <source>
        <dbReference type="ARBA" id="ARBA00022825"/>
    </source>
</evidence>
<sequence length="452" mass="49689">MKKYVAFTLVFLSILIYGFVNPNYESPVVNVVKECAPAVVKIEAVVYSTSYVDPFIQDFFKRWFGDIPKQYQQKATSLGSGFIFDKKGYILTNYHVVEKAEEIKVTLLDGSEFNAEYIGGDEELDIAIIKIDPKNKDLPVLEFGDSDNLNIGEWAIAIGNPLGFQHTVTLGVISAVGRKIPKPDRSGYYTNLIQTDAAINPGNSGGPLLNIHGQVIGINTAIIAPSEAMNIGFAIPINTAKRFIESIIETGKAVKAFLGVYMQTVTPELQKALGLKVNKGVYIAQIIKNSPADKAGLKEGDVILEVEGISVTSASELASVIHNYTPGSKVKIKFDRKGKIKVIEVVLGKASKSNEDNIEAKEFIGIKVDEISNADRESYQIPENIKGVIVTESSNNYISKGFVIFRIAINGETYNIENLKDWNEIISKVKKGDYVAIFYYYKGGTGIFSFGY</sequence>
<dbReference type="Pfam" id="PF13365">
    <property type="entry name" value="Trypsin_2"/>
    <property type="match status" value="1"/>
</dbReference>
<keyword evidence="5" id="KW-0378">Hydrolase</keyword>
<evidence type="ECO:0000256" key="3">
    <source>
        <dbReference type="ARBA" id="ARBA00022729"/>
    </source>
</evidence>
<dbReference type="PANTHER" id="PTHR43343">
    <property type="entry name" value="PEPTIDASE S12"/>
    <property type="match status" value="1"/>
</dbReference>
<dbReference type="Gene3D" id="2.40.10.10">
    <property type="entry name" value="Trypsin-like serine proteases"/>
    <property type="match status" value="2"/>
</dbReference>
<dbReference type="SUPFAM" id="SSF50156">
    <property type="entry name" value="PDZ domain-like"/>
    <property type="match status" value="1"/>
</dbReference>
<dbReference type="GO" id="GO:0004252">
    <property type="term" value="F:serine-type endopeptidase activity"/>
    <property type="evidence" value="ECO:0007669"/>
    <property type="project" value="InterPro"/>
</dbReference>
<dbReference type="OrthoDB" id="9758917at2"/>
<dbReference type="InterPro" id="IPR009003">
    <property type="entry name" value="Peptidase_S1_PA"/>
</dbReference>
<dbReference type="Proteomes" id="UP000242592">
    <property type="component" value="Unassembled WGS sequence"/>
</dbReference>
<reference evidence="11" key="1">
    <citation type="submission" date="2016-11" db="EMBL/GenBank/DDBJ databases">
        <authorList>
            <person name="Varghese N."/>
            <person name="Submissions S."/>
        </authorList>
    </citation>
    <scope>NUCLEOTIDE SEQUENCE [LARGE SCALE GENOMIC DNA]</scope>
    <source>
        <strain evidence="11">DSM 15807</strain>
    </source>
</reference>
<dbReference type="InterPro" id="IPR001478">
    <property type="entry name" value="PDZ"/>
</dbReference>
<evidence type="ECO:0000256" key="5">
    <source>
        <dbReference type="ARBA" id="ARBA00022801"/>
    </source>
</evidence>
<name>A0A1M5SPN4_9BACT</name>
<keyword evidence="11" id="KW-1185">Reference proteome</keyword>
<evidence type="ECO:0000313" key="11">
    <source>
        <dbReference type="Proteomes" id="UP000242592"/>
    </source>
</evidence>
<dbReference type="InterPro" id="IPR011782">
    <property type="entry name" value="Pept_S1C_Do"/>
</dbReference>
<feature type="active site" description="Charge relay system" evidence="7">
    <location>
        <position position="125"/>
    </location>
</feature>
<evidence type="ECO:0000256" key="1">
    <source>
        <dbReference type="ARBA" id="ARBA00010541"/>
    </source>
</evidence>
<feature type="binding site" evidence="8">
    <location>
        <begin position="220"/>
        <end position="224"/>
    </location>
    <ligand>
        <name>substrate</name>
    </ligand>
</feature>
<dbReference type="InterPro" id="IPR051201">
    <property type="entry name" value="Chloro_Bact_Ser_Proteases"/>
</dbReference>